<feature type="compositionally biased region" description="Low complexity" evidence="6">
    <location>
        <begin position="42"/>
        <end position="56"/>
    </location>
</feature>
<keyword evidence="9" id="KW-1185">Reference proteome</keyword>
<evidence type="ECO:0000313" key="9">
    <source>
        <dbReference type="Proteomes" id="UP000815677"/>
    </source>
</evidence>
<keyword evidence="5" id="KW-0539">Nucleus</keyword>
<reference evidence="8" key="1">
    <citation type="submission" date="2014-09" db="EMBL/GenBank/DDBJ databases">
        <title>Genome sequence of the luminous mushroom Mycena chlorophos for searching fungal bioluminescence genes.</title>
        <authorList>
            <person name="Tanaka Y."/>
            <person name="Kasuga D."/>
            <person name="Oba Y."/>
            <person name="Hase S."/>
            <person name="Sato K."/>
            <person name="Oba Y."/>
            <person name="Sakakibara Y."/>
        </authorList>
    </citation>
    <scope>NUCLEOTIDE SEQUENCE</scope>
</reference>
<dbReference type="PANTHER" id="PTHR46481:SF10">
    <property type="entry name" value="ZINC FINGER BED DOMAIN-CONTAINING PROTEIN 39"/>
    <property type="match status" value="1"/>
</dbReference>
<dbReference type="InterPro" id="IPR012337">
    <property type="entry name" value="RNaseH-like_sf"/>
</dbReference>
<dbReference type="InterPro" id="IPR008906">
    <property type="entry name" value="HATC_C_dom"/>
</dbReference>
<sequence>MAPSSEASSGRSNLSALTSLSKLAAEKVKRAGKAIARKAKTILSSKDSNSLSSIKIIEPEGGDGAGDAPVTRTDPKEPSRPFQWFACAAKKCKRDGGVKRPQLNKDGVTKASDRSVTSGLLRHAKACWGDDVVEDRLKGGKGKAKTRSRRFFRGSRVRASSRAHLVRWVAESNRPLSIIEDREFKTIVTTGRPDHEYIKILLQEYPGQLSFATDAWTSPNYRAFCAWTVHLQHEGQMLLFPLDIVEVPESHTSETMSHEFHSLLERYGITHKILAWTGDNASSNDSLNKHLGKNTENSFDADNHVRCFPHAMNLTAKTFLAPFYAGDDSQCADVKAEVPLELEDEELPDLAEATGTDLDSNIEGEMGWDALSPDEKDELVASVNKVKGPITKIRSLAFAIINSPILALPAWRKHCATNGLRTVSVAIAYKAVINNITADRSLAGFRKHTIEDNETRILNIPSALKGSLVSSWEGMNPFLTVSRSGLPLGQMFIAAENRPHRGLNRRPMGTNSSGLAFCWIITTTSAWSSGYNPTEWTMLEDMKYVLQFFKDTTLYFSRDTVTSITQVITTMDKLDDMMMTAVISSTVEVPPTNSSGQPMTKLTKCKLHAALIAALKPAKNMLNKYYALTDQSSIYRIAMMGPTWIVTAKNLVRTEFDKHYATVTTFDTDDLGVNETASMASSDYGFNEVMNWIEDVPDMDELNQYLPEPIDRRATLKPLEYWWGKREMWPRLSRMTLDYLCVPGPAPARLHVESPHGCLDPEIHVFQRLESAESDLDGDVGGGDSEADGRTRAQPYFLSELQEILERYRQIPASEATIYHALKKRKISLKTGQKMVSEQTLEAEADFITRIADYPTHYLVCIDEMSKDD</sequence>
<dbReference type="PANTHER" id="PTHR46481">
    <property type="entry name" value="ZINC FINGER BED DOMAIN-CONTAINING PROTEIN 4"/>
    <property type="match status" value="1"/>
</dbReference>
<evidence type="ECO:0000259" key="7">
    <source>
        <dbReference type="Pfam" id="PF05699"/>
    </source>
</evidence>
<evidence type="ECO:0000256" key="5">
    <source>
        <dbReference type="ARBA" id="ARBA00023242"/>
    </source>
</evidence>
<dbReference type="Pfam" id="PF05699">
    <property type="entry name" value="Dimer_Tnp_hAT"/>
    <property type="match status" value="1"/>
</dbReference>
<organism evidence="8 9">
    <name type="scientific">Mycena chlorophos</name>
    <name type="common">Agaric fungus</name>
    <name type="synonym">Agaricus chlorophos</name>
    <dbReference type="NCBI Taxonomy" id="658473"/>
    <lineage>
        <taxon>Eukaryota</taxon>
        <taxon>Fungi</taxon>
        <taxon>Dikarya</taxon>
        <taxon>Basidiomycota</taxon>
        <taxon>Agaricomycotina</taxon>
        <taxon>Agaricomycetes</taxon>
        <taxon>Agaricomycetidae</taxon>
        <taxon>Agaricales</taxon>
        <taxon>Marasmiineae</taxon>
        <taxon>Mycenaceae</taxon>
        <taxon>Mycena</taxon>
    </lineage>
</organism>
<feature type="region of interest" description="Disordered" evidence="6">
    <location>
        <begin position="42"/>
        <end position="79"/>
    </location>
</feature>
<keyword evidence="2" id="KW-0479">Metal-binding</keyword>
<proteinExistence type="predicted"/>
<keyword evidence="4" id="KW-0862">Zinc</keyword>
<feature type="domain" description="HAT C-terminal dimerisation" evidence="7">
    <location>
        <begin position="701"/>
        <end position="743"/>
    </location>
</feature>
<dbReference type="SUPFAM" id="SSF53098">
    <property type="entry name" value="Ribonuclease H-like"/>
    <property type="match status" value="1"/>
</dbReference>
<evidence type="ECO:0000313" key="8">
    <source>
        <dbReference type="EMBL" id="GAT55264.1"/>
    </source>
</evidence>
<name>A0ABQ0LW23_MYCCL</name>
<protein>
    <recommendedName>
        <fullName evidence="7">HAT C-terminal dimerisation domain-containing protein</fullName>
    </recommendedName>
</protein>
<dbReference type="InterPro" id="IPR052035">
    <property type="entry name" value="ZnF_BED_domain_contain"/>
</dbReference>
<evidence type="ECO:0000256" key="4">
    <source>
        <dbReference type="ARBA" id="ARBA00022833"/>
    </source>
</evidence>
<comment type="subcellular location">
    <subcellularLocation>
        <location evidence="1">Nucleus</location>
    </subcellularLocation>
</comment>
<evidence type="ECO:0000256" key="2">
    <source>
        <dbReference type="ARBA" id="ARBA00022723"/>
    </source>
</evidence>
<evidence type="ECO:0000256" key="3">
    <source>
        <dbReference type="ARBA" id="ARBA00022771"/>
    </source>
</evidence>
<dbReference type="Proteomes" id="UP000815677">
    <property type="component" value="Unassembled WGS sequence"/>
</dbReference>
<keyword evidence="3" id="KW-0863">Zinc-finger</keyword>
<evidence type="ECO:0000256" key="6">
    <source>
        <dbReference type="SAM" id="MobiDB-lite"/>
    </source>
</evidence>
<accession>A0ABQ0LW23</accession>
<dbReference type="EMBL" id="DF848948">
    <property type="protein sequence ID" value="GAT55264.1"/>
    <property type="molecule type" value="Genomic_DNA"/>
</dbReference>
<evidence type="ECO:0000256" key="1">
    <source>
        <dbReference type="ARBA" id="ARBA00004123"/>
    </source>
</evidence>
<gene>
    <name evidence="8" type="ORF">MCHLO_12047</name>
</gene>